<protein>
    <recommendedName>
        <fullName evidence="4">Carbohydrate-binding module family 96 domain-containing protein</fullName>
    </recommendedName>
</protein>
<dbReference type="InterPro" id="IPR055372">
    <property type="entry name" value="CBM96"/>
</dbReference>
<evidence type="ECO:0000256" key="1">
    <source>
        <dbReference type="ARBA" id="ARBA00004613"/>
    </source>
</evidence>
<keyword evidence="2" id="KW-0964">Secreted</keyword>
<feature type="domain" description="Carbohydrate-binding module family 96" evidence="4">
    <location>
        <begin position="16"/>
        <end position="170"/>
    </location>
</feature>
<keyword evidence="3" id="KW-0732">Signal</keyword>
<gene>
    <name evidence="5" type="ORF">SAMN05421842_1025</name>
</gene>
<sequence length="178" mass="20780">MKIISIYPSSISVISKKFNEENFYENKYLPVGNTKGKDNNVFRVLMIFDIKDRLPDACKIKTARLNLCVEKNIYTPCILDSNEVYLNYNTEEYNPLGVTWDNAPKFIYNKEKASMQGTKTKYFITLNIMDLVNEWIYDYKDNCGITLTGIEDKANFISIFSYCNNKNKPFIYLEVDDT</sequence>
<dbReference type="Pfam" id="PF24517">
    <property type="entry name" value="CBM96"/>
    <property type="match status" value="1"/>
</dbReference>
<dbReference type="GO" id="GO:0005576">
    <property type="term" value="C:extracellular region"/>
    <property type="evidence" value="ECO:0007669"/>
    <property type="project" value="UniProtKB-SubCell"/>
</dbReference>
<evidence type="ECO:0000256" key="2">
    <source>
        <dbReference type="ARBA" id="ARBA00022525"/>
    </source>
</evidence>
<evidence type="ECO:0000313" key="5">
    <source>
        <dbReference type="EMBL" id="SFC27366.1"/>
    </source>
</evidence>
<organism evidence="5 6">
    <name type="scientific">Clostridium uliginosum</name>
    <dbReference type="NCBI Taxonomy" id="119641"/>
    <lineage>
        <taxon>Bacteria</taxon>
        <taxon>Bacillati</taxon>
        <taxon>Bacillota</taxon>
        <taxon>Clostridia</taxon>
        <taxon>Eubacteriales</taxon>
        <taxon>Clostridiaceae</taxon>
        <taxon>Clostridium</taxon>
    </lineage>
</organism>
<dbReference type="RefSeq" id="WP_090088182.1">
    <property type="nucleotide sequence ID" value="NZ_FOMG01000002.1"/>
</dbReference>
<dbReference type="Proteomes" id="UP000199263">
    <property type="component" value="Unassembled WGS sequence"/>
</dbReference>
<evidence type="ECO:0000313" key="6">
    <source>
        <dbReference type="Proteomes" id="UP000199263"/>
    </source>
</evidence>
<reference evidence="5 6" key="1">
    <citation type="submission" date="2016-10" db="EMBL/GenBank/DDBJ databases">
        <authorList>
            <person name="de Groot N.N."/>
        </authorList>
    </citation>
    <scope>NUCLEOTIDE SEQUENCE [LARGE SCALE GENOMIC DNA]</scope>
    <source>
        <strain evidence="5 6">DSM 12992</strain>
    </source>
</reference>
<accession>A0A1I1HTZ0</accession>
<dbReference type="NCBIfam" id="NF033679">
    <property type="entry name" value="DNRLRE_dom"/>
    <property type="match status" value="1"/>
</dbReference>
<evidence type="ECO:0000256" key="3">
    <source>
        <dbReference type="ARBA" id="ARBA00022729"/>
    </source>
</evidence>
<dbReference type="AlphaFoldDB" id="A0A1I1HTZ0"/>
<proteinExistence type="predicted"/>
<dbReference type="OrthoDB" id="1730265at2"/>
<evidence type="ECO:0000259" key="4">
    <source>
        <dbReference type="Pfam" id="PF24517"/>
    </source>
</evidence>
<name>A0A1I1HTZ0_9CLOT</name>
<comment type="subcellular location">
    <subcellularLocation>
        <location evidence="1">Secreted</location>
    </subcellularLocation>
</comment>
<dbReference type="EMBL" id="FOMG01000002">
    <property type="protein sequence ID" value="SFC27366.1"/>
    <property type="molecule type" value="Genomic_DNA"/>
</dbReference>
<keyword evidence="6" id="KW-1185">Reference proteome</keyword>